<dbReference type="InterPro" id="IPR036910">
    <property type="entry name" value="HMG_box_dom_sf"/>
</dbReference>
<evidence type="ECO:0008006" key="10">
    <source>
        <dbReference type="Google" id="ProtNLM"/>
    </source>
</evidence>
<accession>A0A7S3NIU3</accession>
<dbReference type="Pfam" id="PF09011">
    <property type="entry name" value="HMG_box_2"/>
    <property type="match status" value="1"/>
</dbReference>
<feature type="region of interest" description="Disordered" evidence="6">
    <location>
        <begin position="795"/>
        <end position="816"/>
    </location>
</feature>
<dbReference type="InterPro" id="IPR009071">
    <property type="entry name" value="HMG_box_dom"/>
</dbReference>
<evidence type="ECO:0000256" key="4">
    <source>
        <dbReference type="PROSITE-ProRule" id="PRU00146"/>
    </source>
</evidence>
<protein>
    <recommendedName>
        <fullName evidence="10">HMG box domain-containing protein</fullName>
    </recommendedName>
</protein>
<dbReference type="InterPro" id="IPR013083">
    <property type="entry name" value="Znf_RING/FYVE/PHD"/>
</dbReference>
<keyword evidence="1" id="KW-0479">Metal-binding</keyword>
<dbReference type="GO" id="GO:0005634">
    <property type="term" value="C:nucleus"/>
    <property type="evidence" value="ECO:0007669"/>
    <property type="project" value="UniProtKB-UniRule"/>
</dbReference>
<keyword evidence="3" id="KW-0862">Zinc</keyword>
<evidence type="ECO:0000259" key="7">
    <source>
        <dbReference type="PROSITE" id="PS50016"/>
    </source>
</evidence>
<evidence type="ECO:0000313" key="9">
    <source>
        <dbReference type="EMBL" id="CAE0360428.1"/>
    </source>
</evidence>
<dbReference type="PANTHER" id="PTHR37563">
    <property type="entry name" value="PHYTANOYL-COA DIOXYGENASE FAMILY PROTEIN (AFU_ORTHOLOGUE AFUA_2G03330)"/>
    <property type="match status" value="1"/>
</dbReference>
<evidence type="ECO:0000256" key="3">
    <source>
        <dbReference type="ARBA" id="ARBA00022833"/>
    </source>
</evidence>
<dbReference type="SUPFAM" id="SSF47095">
    <property type="entry name" value="HMG-box"/>
    <property type="match status" value="1"/>
</dbReference>
<dbReference type="InterPro" id="IPR019787">
    <property type="entry name" value="Znf_PHD-finger"/>
</dbReference>
<sequence>MEEIVGLSEITSTNVEGSGGEEHRSRRKREAPKRWEPTIQVVPTASNKGRRGKKRKKQLTAEEKKAEKKLILKKKKKAAELEMKRSTKSKSAYAYFADDRRKELVASGMDKKEAREFVSNEWKSMSKETRKPYIEEAAASKDRAAAATAVMETKEFLRKLMAQRKAQQRAKISQEENKGKSASTKLQKKRLRCPKSAPIPMTADKFFEVASSMHHSDDVHDQTAWVYRAHGGSCRRIASVEYSDDQCTLCCEGGKLVLCSSCPRAYHNKCLKEMENNIQIEVSGDLGGAAAAAAASKKKKRRTNQAHVPDPSALALREQSPTEQVSKNLNSAAGEDDWHCPVCVRSHVLECICCGEPGDGETRLIPCINCPRAYHSRCSSLELVDVPGHRLGFRCRECVQTQISSHGDTTDELLSKNTMPKNKAQQEARDHLEKALHANTLREITSLCSKLPRDHFASIMGSRLESALRQAEAATTEPDVVAKCLAALPALHSPEAVCSRLHFAVQAAEAFDDNNETRACTLLNGASSGAASAAAWDVSGNRRTQFAIDGICCQPEALDSVTVSQLRDSALDYYEDVLHTVHQLNLEEELDNEGFATFKGRDRGRFDMVVPAFVKGGALHSVCFGESAPWLPLVRSILGNKARLCHVGVIIALPDAAGQKWHSDGDHLHPDLHLPPHAANVFVPLVDVSATNGATEFAPGSHADWWAKDAKLVINAVAGDAIIFDWRLKHRGLTNNSSAPRPLLYLTYALPFFVDRYNFSSDRYAKLPPLIPRVSRQDRASRRIISIEPSLMEIAQDDNPMNAPEEQQPMDEEEGA</sequence>
<dbReference type="InterPro" id="IPR008775">
    <property type="entry name" value="Phytyl_CoA_dOase-like"/>
</dbReference>
<feature type="DNA-binding region" description="HMG box" evidence="5">
    <location>
        <begin position="86"/>
        <end position="152"/>
    </location>
</feature>
<dbReference type="GO" id="GO:0008270">
    <property type="term" value="F:zinc ion binding"/>
    <property type="evidence" value="ECO:0007669"/>
    <property type="project" value="UniProtKB-KW"/>
</dbReference>
<feature type="domain" description="PHD-type" evidence="7">
    <location>
        <begin position="348"/>
        <end position="401"/>
    </location>
</feature>
<feature type="region of interest" description="Disordered" evidence="6">
    <location>
        <begin position="167"/>
        <end position="191"/>
    </location>
</feature>
<evidence type="ECO:0000256" key="2">
    <source>
        <dbReference type="ARBA" id="ARBA00022771"/>
    </source>
</evidence>
<dbReference type="SUPFAM" id="SSF51197">
    <property type="entry name" value="Clavaminate synthase-like"/>
    <property type="match status" value="1"/>
</dbReference>
<dbReference type="PROSITE" id="PS50016">
    <property type="entry name" value="ZF_PHD_2"/>
    <property type="match status" value="1"/>
</dbReference>
<dbReference type="InterPro" id="IPR011011">
    <property type="entry name" value="Znf_FYVE_PHD"/>
</dbReference>
<dbReference type="GO" id="GO:0003677">
    <property type="term" value="F:DNA binding"/>
    <property type="evidence" value="ECO:0007669"/>
    <property type="project" value="UniProtKB-UniRule"/>
</dbReference>
<evidence type="ECO:0000256" key="6">
    <source>
        <dbReference type="SAM" id="MobiDB-lite"/>
    </source>
</evidence>
<dbReference type="AlphaFoldDB" id="A0A7S3NIU3"/>
<evidence type="ECO:0000256" key="1">
    <source>
        <dbReference type="ARBA" id="ARBA00022723"/>
    </source>
</evidence>
<keyword evidence="2 4" id="KW-0863">Zinc-finger</keyword>
<dbReference type="Gene3D" id="2.60.120.620">
    <property type="entry name" value="q2cbj1_9rhob like domain"/>
    <property type="match status" value="1"/>
</dbReference>
<proteinExistence type="predicted"/>
<dbReference type="PROSITE" id="PS50118">
    <property type="entry name" value="HMG_BOX_2"/>
    <property type="match status" value="1"/>
</dbReference>
<keyword evidence="5" id="KW-0238">DNA-binding</keyword>
<reference evidence="9" key="1">
    <citation type="submission" date="2021-01" db="EMBL/GenBank/DDBJ databases">
        <authorList>
            <person name="Corre E."/>
            <person name="Pelletier E."/>
            <person name="Niang G."/>
            <person name="Scheremetjew M."/>
            <person name="Finn R."/>
            <person name="Kale V."/>
            <person name="Holt S."/>
            <person name="Cochrane G."/>
            <person name="Meng A."/>
            <person name="Brown T."/>
            <person name="Cohen L."/>
        </authorList>
    </citation>
    <scope>NUCLEOTIDE SEQUENCE</scope>
    <source>
        <strain evidence="9">CCMP1510</strain>
    </source>
</reference>
<feature type="domain" description="HMG box" evidence="8">
    <location>
        <begin position="86"/>
        <end position="152"/>
    </location>
</feature>
<dbReference type="Pfam" id="PF05721">
    <property type="entry name" value="PhyH"/>
    <property type="match status" value="1"/>
</dbReference>
<dbReference type="SUPFAM" id="SSF57903">
    <property type="entry name" value="FYVE/PHD zinc finger"/>
    <property type="match status" value="2"/>
</dbReference>
<dbReference type="InterPro" id="IPR051961">
    <property type="entry name" value="Fungal_Metabolite_Diox"/>
</dbReference>
<keyword evidence="5" id="KW-0539">Nucleus</keyword>
<organism evidence="9">
    <name type="scientific">Aureoumbra lagunensis</name>
    <dbReference type="NCBI Taxonomy" id="44058"/>
    <lineage>
        <taxon>Eukaryota</taxon>
        <taxon>Sar</taxon>
        <taxon>Stramenopiles</taxon>
        <taxon>Ochrophyta</taxon>
        <taxon>Pelagophyceae</taxon>
        <taxon>Pelagomonadales</taxon>
        <taxon>Aureoumbra</taxon>
    </lineage>
</organism>
<feature type="region of interest" description="Disordered" evidence="6">
    <location>
        <begin position="1"/>
        <end position="67"/>
    </location>
</feature>
<dbReference type="CDD" id="cd15489">
    <property type="entry name" value="PHD_SF"/>
    <property type="match status" value="1"/>
</dbReference>
<dbReference type="PANTHER" id="PTHR37563:SF2">
    <property type="entry name" value="PHYTANOYL-COA DIOXYGENASE FAMILY PROTEIN (AFU_ORTHOLOGUE AFUA_2G03330)"/>
    <property type="match status" value="1"/>
</dbReference>
<feature type="region of interest" description="Disordered" evidence="6">
    <location>
        <begin position="295"/>
        <end position="325"/>
    </location>
</feature>
<dbReference type="EMBL" id="HBIJ01001608">
    <property type="protein sequence ID" value="CAE0360428.1"/>
    <property type="molecule type" value="Transcribed_RNA"/>
</dbReference>
<dbReference type="Gene3D" id="3.30.40.10">
    <property type="entry name" value="Zinc/RING finger domain, C3HC4 (zinc finger)"/>
    <property type="match status" value="2"/>
</dbReference>
<feature type="compositionally biased region" description="Basic residues" evidence="6">
    <location>
        <begin position="48"/>
        <end position="58"/>
    </location>
</feature>
<name>A0A7S3NIU3_9STRA</name>
<dbReference type="Gene3D" id="1.10.30.10">
    <property type="entry name" value="High mobility group box domain"/>
    <property type="match status" value="1"/>
</dbReference>
<dbReference type="CDD" id="cd00084">
    <property type="entry name" value="HMG-box_SF"/>
    <property type="match status" value="1"/>
</dbReference>
<gene>
    <name evidence="9" type="ORF">ALAG00032_LOCUS1158</name>
</gene>
<evidence type="ECO:0000259" key="8">
    <source>
        <dbReference type="PROSITE" id="PS50118"/>
    </source>
</evidence>
<dbReference type="InterPro" id="IPR001965">
    <property type="entry name" value="Znf_PHD"/>
</dbReference>
<dbReference type="SMART" id="SM00249">
    <property type="entry name" value="PHD"/>
    <property type="match status" value="2"/>
</dbReference>
<evidence type="ECO:0000256" key="5">
    <source>
        <dbReference type="PROSITE-ProRule" id="PRU00267"/>
    </source>
</evidence>